<feature type="region of interest" description="Disordered" evidence="8">
    <location>
        <begin position="131"/>
        <end position="247"/>
    </location>
</feature>
<feature type="compositionally biased region" description="Low complexity" evidence="8">
    <location>
        <begin position="186"/>
        <end position="226"/>
    </location>
</feature>
<feature type="domain" description="Chromo" evidence="9">
    <location>
        <begin position="69"/>
        <end position="130"/>
    </location>
</feature>
<dbReference type="InterPro" id="IPR026541">
    <property type="entry name" value="MRG_dom"/>
</dbReference>
<dbReference type="GO" id="GO:0035267">
    <property type="term" value="C:NuA4 histone acetyltransferase complex"/>
    <property type="evidence" value="ECO:0007669"/>
    <property type="project" value="TreeGrafter"/>
</dbReference>
<dbReference type="PANTHER" id="PTHR10880">
    <property type="entry name" value="MORTALITY FACTOR 4-LIKE PROTEIN"/>
    <property type="match status" value="1"/>
</dbReference>
<dbReference type="PANTHER" id="PTHR10880:SF15">
    <property type="entry name" value="MSL COMPLEX SUBUNIT 3"/>
    <property type="match status" value="1"/>
</dbReference>
<keyword evidence="11" id="KW-1185">Reference proteome</keyword>
<dbReference type="InterPro" id="IPR053820">
    <property type="entry name" value="MSL3_chromo-like"/>
</dbReference>
<evidence type="ECO:0000256" key="7">
    <source>
        <dbReference type="ARBA" id="ARBA00023242"/>
    </source>
</evidence>
<keyword evidence="7" id="KW-0539">Nucleus</keyword>
<comment type="subcellular location">
    <subcellularLocation>
        <location evidence="1">Nucleus</location>
    </subcellularLocation>
</comment>
<protein>
    <recommendedName>
        <fullName evidence="3">Chromatin modification-related protein EAF3</fullName>
    </recommendedName>
</protein>
<feature type="compositionally biased region" description="Gly residues" evidence="8">
    <location>
        <begin position="164"/>
        <end position="185"/>
    </location>
</feature>
<dbReference type="Pfam" id="PF05712">
    <property type="entry name" value="MRG"/>
    <property type="match status" value="1"/>
</dbReference>
<dbReference type="GO" id="GO:0006338">
    <property type="term" value="P:chromatin remodeling"/>
    <property type="evidence" value="ECO:0007669"/>
    <property type="project" value="UniProtKB-ARBA"/>
</dbReference>
<feature type="compositionally biased region" description="Basic and acidic residues" evidence="8">
    <location>
        <begin position="132"/>
        <end position="144"/>
    </location>
</feature>
<dbReference type="AlphaFoldDB" id="A0A2X0LXE5"/>
<dbReference type="InterPro" id="IPR016197">
    <property type="entry name" value="Chromo-like_dom_sf"/>
</dbReference>
<dbReference type="InterPro" id="IPR008676">
    <property type="entry name" value="MRG"/>
</dbReference>
<comment type="similarity">
    <text evidence="2">Belongs to the MRG family.</text>
</comment>
<name>A0A2X0LXE5_9BASI</name>
<evidence type="ECO:0000256" key="5">
    <source>
        <dbReference type="ARBA" id="ARBA00023015"/>
    </source>
</evidence>
<feature type="compositionally biased region" description="Basic and acidic residues" evidence="8">
    <location>
        <begin position="238"/>
        <end position="247"/>
    </location>
</feature>
<gene>
    <name evidence="10" type="primary">BQ5605_C015g08008</name>
    <name evidence="10" type="ORF">BQ5605_C015G08008</name>
</gene>
<dbReference type="SUPFAM" id="SSF54160">
    <property type="entry name" value="Chromo domain-like"/>
    <property type="match status" value="1"/>
</dbReference>
<dbReference type="Proteomes" id="UP000249464">
    <property type="component" value="Unassembled WGS sequence"/>
</dbReference>
<proteinExistence type="inferred from homology"/>
<dbReference type="Gene3D" id="2.30.30.140">
    <property type="match status" value="1"/>
</dbReference>
<organism evidence="10 11">
    <name type="scientific">Microbotryum silenes-dioicae</name>
    <dbReference type="NCBI Taxonomy" id="796604"/>
    <lineage>
        <taxon>Eukaryota</taxon>
        <taxon>Fungi</taxon>
        <taxon>Dikarya</taxon>
        <taxon>Basidiomycota</taxon>
        <taxon>Pucciniomycotina</taxon>
        <taxon>Microbotryomycetes</taxon>
        <taxon>Microbotryales</taxon>
        <taxon>Microbotryaceae</taxon>
        <taxon>Microbotryum</taxon>
    </lineage>
</organism>
<accession>A0A2X0LXE5</accession>
<evidence type="ECO:0000256" key="6">
    <source>
        <dbReference type="ARBA" id="ARBA00023163"/>
    </source>
</evidence>
<dbReference type="EMBL" id="FQNC01000015">
    <property type="protein sequence ID" value="SGY18209.1"/>
    <property type="molecule type" value="Genomic_DNA"/>
</dbReference>
<keyword evidence="5" id="KW-0805">Transcription regulation</keyword>
<evidence type="ECO:0000256" key="1">
    <source>
        <dbReference type="ARBA" id="ARBA00004123"/>
    </source>
</evidence>
<reference evidence="10 11" key="1">
    <citation type="submission" date="2016-11" db="EMBL/GenBank/DDBJ databases">
        <authorList>
            <person name="Jaros S."/>
            <person name="Januszkiewicz K."/>
            <person name="Wedrychowicz H."/>
        </authorList>
    </citation>
    <scope>NUCLEOTIDE SEQUENCE [LARGE SCALE GENOMIC DNA]</scope>
</reference>
<dbReference type="STRING" id="796604.A0A2X0LXE5"/>
<evidence type="ECO:0000259" key="9">
    <source>
        <dbReference type="SMART" id="SM00298"/>
    </source>
</evidence>
<sequence>MKLTSGFLHSPTLPTGLITSQSTTTRARPALNYAQNERALCFHGPLIYECKVRQTTDAQAKDHACFVYKHMVVPVLEAEVWPKDHPSGESGPHFRVHYKGWKNSWDEWVPEDRLKKYNEENIRKQKALIEAQRTRDAAEREHQRQTYAAEQEANKRGAAAAAAGGSGGGAAEGAAGAGATNGSGGTSAPSSSTGAATGAVAAGVAPASSGANGAAASSSTAPAAGGRNEAAKQRGQKRTRDGEGEDEYVKRPEIKIVIPDSLKTQLVDDWEAVTKNHTLVPLPRVPNVDTILDEWNKYLQNEDPDRRRYVMLSCRRNPRSPRRTGTDRLPSLRSLAAEVAAGLGMYFNKALGNNLLYKFERGQYAEQLATLPAGRQLSSIYGAEHLLRLFVNLPELLAHTTMDSESALVLKENMAQFLCWLDLNKQILFAKEYTATSSGYQNNHR</sequence>
<evidence type="ECO:0000313" key="11">
    <source>
        <dbReference type="Proteomes" id="UP000249464"/>
    </source>
</evidence>
<dbReference type="PROSITE" id="PS51640">
    <property type="entry name" value="MRG"/>
    <property type="match status" value="1"/>
</dbReference>
<dbReference type="GO" id="GO:0006355">
    <property type="term" value="P:regulation of DNA-templated transcription"/>
    <property type="evidence" value="ECO:0007669"/>
    <property type="project" value="InterPro"/>
</dbReference>
<dbReference type="InterPro" id="IPR000953">
    <property type="entry name" value="Chromo/chromo_shadow_dom"/>
</dbReference>
<keyword evidence="4" id="KW-0156">Chromatin regulator</keyword>
<keyword evidence="6" id="KW-0804">Transcription</keyword>
<evidence type="ECO:0000256" key="8">
    <source>
        <dbReference type="SAM" id="MobiDB-lite"/>
    </source>
</evidence>
<evidence type="ECO:0000256" key="4">
    <source>
        <dbReference type="ARBA" id="ARBA00022853"/>
    </source>
</evidence>
<dbReference type="Gene3D" id="1.10.274.30">
    <property type="entry name" value="MRG domain"/>
    <property type="match status" value="1"/>
</dbReference>
<evidence type="ECO:0000256" key="2">
    <source>
        <dbReference type="ARBA" id="ARBA00009093"/>
    </source>
</evidence>
<dbReference type="InterPro" id="IPR038217">
    <property type="entry name" value="MRG_C_sf"/>
</dbReference>
<dbReference type="Pfam" id="PF22732">
    <property type="entry name" value="MSL3_chromo-like"/>
    <property type="match status" value="1"/>
</dbReference>
<evidence type="ECO:0000256" key="3">
    <source>
        <dbReference type="ARBA" id="ARBA00018505"/>
    </source>
</evidence>
<evidence type="ECO:0000313" key="10">
    <source>
        <dbReference type="EMBL" id="SGY18209.1"/>
    </source>
</evidence>
<dbReference type="SMART" id="SM00298">
    <property type="entry name" value="CHROMO"/>
    <property type="match status" value="1"/>
</dbReference>
<dbReference type="GO" id="GO:0032221">
    <property type="term" value="C:Rpd3S complex"/>
    <property type="evidence" value="ECO:0007669"/>
    <property type="project" value="TreeGrafter"/>
</dbReference>